<reference evidence="1 2" key="1">
    <citation type="journal article" date="2015" name="Genome Announc.">
        <title>Draft Genome Sequence of Rhodococcus rhodochrous Strain KG-21, a Soil Isolate from Oil Fields of Krishna-Godavari Basin, India.</title>
        <authorList>
            <person name="Dawar C."/>
            <person name="Aggarwal R.K."/>
        </authorList>
    </citation>
    <scope>NUCLEOTIDE SEQUENCE [LARGE SCALE GENOMIC DNA]</scope>
    <source>
        <strain evidence="1 2">KG-21</strain>
    </source>
</reference>
<name>A0A0M8PSK7_RHORH</name>
<gene>
    <name evidence="1" type="ORF">Z051_02880</name>
</gene>
<dbReference type="Proteomes" id="UP000037712">
    <property type="component" value="Unassembled WGS sequence"/>
</dbReference>
<comment type="caution">
    <text evidence="1">The sequence shown here is derived from an EMBL/GenBank/DDBJ whole genome shotgun (WGS) entry which is preliminary data.</text>
</comment>
<dbReference type="AlphaFoldDB" id="A0A0M8PSK7"/>
<dbReference type="PATRIC" id="fig|1441923.3.peg.623"/>
<evidence type="ECO:0000313" key="2">
    <source>
        <dbReference type="Proteomes" id="UP000037712"/>
    </source>
</evidence>
<accession>A0A0M8PSK7</accession>
<dbReference type="EMBL" id="AZYO01000003">
    <property type="protein sequence ID" value="KOS57718.1"/>
    <property type="molecule type" value="Genomic_DNA"/>
</dbReference>
<protein>
    <submittedName>
        <fullName evidence="1">Uncharacterized protein</fullName>
    </submittedName>
</protein>
<evidence type="ECO:0000313" key="1">
    <source>
        <dbReference type="EMBL" id="KOS57718.1"/>
    </source>
</evidence>
<sequence>MVFLGTGARVVATCAISSGDDLHITVAARDVELVVALAGKLGLEPDEDERTWDHMDALLGDAALQPRARYRTTVWLRARKVYDKWGGTDQVALGSAGESEYDGDAEVAGAREVTLRGFVRLIRPVGLLH</sequence>
<reference evidence="2" key="2">
    <citation type="submission" date="2015-01" db="EMBL/GenBank/DDBJ databases">
        <title>Draft genome sequence of potential hydrocarbon metabolising strain of Rhodococcus rhodochrous.</title>
        <authorList>
            <person name="Aggarwal R.K."/>
            <person name="Dawar C."/>
        </authorList>
    </citation>
    <scope>NUCLEOTIDE SEQUENCE [LARGE SCALE GENOMIC DNA]</scope>
    <source>
        <strain evidence="2">KG-21</strain>
    </source>
</reference>
<organism evidence="1 2">
    <name type="scientific">Rhodococcus rhodochrous KG-21</name>
    <dbReference type="NCBI Taxonomy" id="1441923"/>
    <lineage>
        <taxon>Bacteria</taxon>
        <taxon>Bacillati</taxon>
        <taxon>Actinomycetota</taxon>
        <taxon>Actinomycetes</taxon>
        <taxon>Mycobacteriales</taxon>
        <taxon>Nocardiaceae</taxon>
        <taxon>Rhodococcus</taxon>
    </lineage>
</organism>
<proteinExistence type="predicted"/>